<dbReference type="EMBL" id="JBCITK010000001">
    <property type="protein sequence ID" value="MEN0644708.1"/>
    <property type="molecule type" value="Genomic_DNA"/>
</dbReference>
<evidence type="ECO:0000256" key="4">
    <source>
        <dbReference type="ARBA" id="ARBA00022475"/>
    </source>
</evidence>
<keyword evidence="4 10" id="KW-1003">Cell membrane</keyword>
<comment type="function">
    <text evidence="10">Part of the ABC transporter FtsEX involved in asymmetric cellular division facilitating the initiation of sporulation.</text>
</comment>
<comment type="subcellular location">
    <subcellularLocation>
        <location evidence="1">Cell membrane</location>
        <topology evidence="1">Multi-pass membrane protein</topology>
    </subcellularLocation>
</comment>
<feature type="domain" description="ABC3 transporter permease C-terminal" evidence="12">
    <location>
        <begin position="176"/>
        <end position="289"/>
    </location>
</feature>
<evidence type="ECO:0000259" key="13">
    <source>
        <dbReference type="Pfam" id="PF18075"/>
    </source>
</evidence>
<feature type="transmembrane region" description="Helical" evidence="11">
    <location>
        <begin position="171"/>
        <end position="197"/>
    </location>
</feature>
<keyword evidence="9 10" id="KW-0131">Cell cycle</keyword>
<dbReference type="Proteomes" id="UP001418796">
    <property type="component" value="Unassembled WGS sequence"/>
</dbReference>
<dbReference type="Gene3D" id="3.30.70.3040">
    <property type="match status" value="1"/>
</dbReference>
<accession>A0ABU9VLC0</accession>
<evidence type="ECO:0000256" key="3">
    <source>
        <dbReference type="ARBA" id="ARBA00021907"/>
    </source>
</evidence>
<dbReference type="InterPro" id="IPR058204">
    <property type="entry name" value="FtsX_firmicutes-type"/>
</dbReference>
<name>A0ABU9VLC0_9BACI</name>
<reference evidence="14 15" key="1">
    <citation type="submission" date="2024-03" db="EMBL/GenBank/DDBJ databases">
        <title>Bacilli Hybrid Assemblies.</title>
        <authorList>
            <person name="Kovac J."/>
        </authorList>
    </citation>
    <scope>NUCLEOTIDE SEQUENCE [LARGE SCALE GENOMIC DNA]</scope>
    <source>
        <strain evidence="14 15">FSL R7-0666</strain>
    </source>
</reference>
<keyword evidence="5 10" id="KW-0132">Cell division</keyword>
<evidence type="ECO:0000256" key="2">
    <source>
        <dbReference type="ARBA" id="ARBA00007379"/>
    </source>
</evidence>
<keyword evidence="7 11" id="KW-1133">Transmembrane helix</keyword>
<sequence length="297" mass="32986">MKFRTVGRHLKEGTKNLGRNGWMTFASISAVTVMLLVVGIFLLLILNMNHMATQVEDDVEIRAYIELTASEEQQDELRASIEDITDVKEIAFLGKDEGLSNLIDSLGDGGQAFESVREENPLNDMFVIEAANPQSIETVAAEIEGLNNVESVAYGQDFVDRLLQITDIGRYIGLGLVIALMLTAMFLIANTIKLTIVARRKEIRIMKLVGATNGFIRWPFLVEGLLLGLIGSLIPILLVIYGYKFLYDNYGTQIEGNFFALLPVYPYMLQIALLLLAVGLFIGAWGSVMSVRKFLKV</sequence>
<keyword evidence="6 11" id="KW-0812">Transmembrane</keyword>
<gene>
    <name evidence="14" type="primary">ftsX</name>
    <name evidence="14" type="ORF">MKY91_16265</name>
</gene>
<dbReference type="Pfam" id="PF18075">
    <property type="entry name" value="FtsX_ECD"/>
    <property type="match status" value="1"/>
</dbReference>
<evidence type="ECO:0000313" key="14">
    <source>
        <dbReference type="EMBL" id="MEN0644708.1"/>
    </source>
</evidence>
<keyword evidence="8 10" id="KW-0472">Membrane</keyword>
<comment type="caution">
    <text evidence="14">The sequence shown here is derived from an EMBL/GenBank/DDBJ whole genome shotgun (WGS) entry which is preliminary data.</text>
</comment>
<feature type="domain" description="FtsX extracellular" evidence="13">
    <location>
        <begin position="59"/>
        <end position="152"/>
    </location>
</feature>
<evidence type="ECO:0000256" key="11">
    <source>
        <dbReference type="SAM" id="Phobius"/>
    </source>
</evidence>
<dbReference type="InterPro" id="IPR040690">
    <property type="entry name" value="FtsX_ECD"/>
</dbReference>
<comment type="similarity">
    <text evidence="2 10">Belongs to the ABC-4 integral membrane protein family. FtsX subfamily.</text>
</comment>
<dbReference type="InterPro" id="IPR004513">
    <property type="entry name" value="FtsX"/>
</dbReference>
<feature type="transmembrane region" description="Helical" evidence="11">
    <location>
        <begin position="267"/>
        <end position="288"/>
    </location>
</feature>
<evidence type="ECO:0000256" key="6">
    <source>
        <dbReference type="ARBA" id="ARBA00022692"/>
    </source>
</evidence>
<evidence type="ECO:0000313" key="15">
    <source>
        <dbReference type="Proteomes" id="UP001418796"/>
    </source>
</evidence>
<evidence type="ECO:0000256" key="9">
    <source>
        <dbReference type="ARBA" id="ARBA00023306"/>
    </source>
</evidence>
<evidence type="ECO:0000256" key="1">
    <source>
        <dbReference type="ARBA" id="ARBA00004651"/>
    </source>
</evidence>
<evidence type="ECO:0000256" key="8">
    <source>
        <dbReference type="ARBA" id="ARBA00023136"/>
    </source>
</evidence>
<dbReference type="InterPro" id="IPR003838">
    <property type="entry name" value="ABC3_permease_C"/>
</dbReference>
<dbReference type="PANTHER" id="PTHR47755">
    <property type="entry name" value="CELL DIVISION PROTEIN FTSX"/>
    <property type="match status" value="1"/>
</dbReference>
<dbReference type="Pfam" id="PF02687">
    <property type="entry name" value="FtsX"/>
    <property type="match status" value="1"/>
</dbReference>
<dbReference type="NCBIfam" id="NF038347">
    <property type="entry name" value="FtsX_Gpos"/>
    <property type="match status" value="1"/>
</dbReference>
<dbReference type="PANTHER" id="PTHR47755:SF1">
    <property type="entry name" value="CELL DIVISION PROTEIN FTSX"/>
    <property type="match status" value="1"/>
</dbReference>
<evidence type="ECO:0000259" key="12">
    <source>
        <dbReference type="Pfam" id="PF02687"/>
    </source>
</evidence>
<dbReference type="RefSeq" id="WP_343131342.1">
    <property type="nucleotide sequence ID" value="NZ_JBCITK010000001.1"/>
</dbReference>
<dbReference type="PIRSF" id="PIRSF003097">
    <property type="entry name" value="FtsX"/>
    <property type="match status" value="1"/>
</dbReference>
<evidence type="ECO:0000256" key="10">
    <source>
        <dbReference type="PIRNR" id="PIRNR003097"/>
    </source>
</evidence>
<proteinExistence type="inferred from homology"/>
<evidence type="ECO:0000256" key="7">
    <source>
        <dbReference type="ARBA" id="ARBA00022989"/>
    </source>
</evidence>
<feature type="transmembrane region" description="Helical" evidence="11">
    <location>
        <begin position="218"/>
        <end position="243"/>
    </location>
</feature>
<keyword evidence="15" id="KW-1185">Reference proteome</keyword>
<evidence type="ECO:0000256" key="5">
    <source>
        <dbReference type="ARBA" id="ARBA00022618"/>
    </source>
</evidence>
<protein>
    <recommendedName>
        <fullName evidence="3 10">Cell division protein FtsX</fullName>
    </recommendedName>
</protein>
<feature type="transmembrane region" description="Helical" evidence="11">
    <location>
        <begin position="21"/>
        <end position="46"/>
    </location>
</feature>
<organism evidence="14 15">
    <name type="scientific">Alkalicoccobacillus gibsonii</name>
    <dbReference type="NCBI Taxonomy" id="79881"/>
    <lineage>
        <taxon>Bacteria</taxon>
        <taxon>Bacillati</taxon>
        <taxon>Bacillota</taxon>
        <taxon>Bacilli</taxon>
        <taxon>Bacillales</taxon>
        <taxon>Bacillaceae</taxon>
        <taxon>Alkalicoccobacillus</taxon>
    </lineage>
</organism>